<dbReference type="Proteomes" id="UP001059597">
    <property type="component" value="Chromosome"/>
</dbReference>
<sequence>MGPYANAPTAANHWPRPGWCSVGEGRREGVSVGHCGGARRVMRGGAGLTKQGSLNGVPIPISFRADIHG</sequence>
<proteinExistence type="predicted"/>
<name>A0ABN6R4G2_STRNI</name>
<accession>A0ABN6R4G2</accession>
<gene>
    <name evidence="1" type="ORF">HEK616_68140</name>
</gene>
<evidence type="ECO:0000313" key="1">
    <source>
        <dbReference type="EMBL" id="BDM73327.1"/>
    </source>
</evidence>
<protein>
    <submittedName>
        <fullName evidence="1">Uncharacterized protein</fullName>
    </submittedName>
</protein>
<evidence type="ECO:0000313" key="2">
    <source>
        <dbReference type="Proteomes" id="UP001059597"/>
    </source>
</evidence>
<reference evidence="1" key="1">
    <citation type="submission" date="2022-06" db="EMBL/GenBank/DDBJ databases">
        <title>Complete genome sequence of Streptomyces nigrescens HEK616.</title>
        <authorList>
            <person name="Asamizu S."/>
            <person name="Onaka H."/>
        </authorList>
    </citation>
    <scope>NUCLEOTIDE SEQUENCE</scope>
    <source>
        <strain evidence="1">HEK616</strain>
    </source>
</reference>
<keyword evidence="2" id="KW-1185">Reference proteome</keyword>
<dbReference type="EMBL" id="AP026073">
    <property type="protein sequence ID" value="BDM73327.1"/>
    <property type="molecule type" value="Genomic_DNA"/>
</dbReference>
<organism evidence="1 2">
    <name type="scientific">Streptomyces nigrescens</name>
    <dbReference type="NCBI Taxonomy" id="1920"/>
    <lineage>
        <taxon>Bacteria</taxon>
        <taxon>Bacillati</taxon>
        <taxon>Actinomycetota</taxon>
        <taxon>Actinomycetes</taxon>
        <taxon>Kitasatosporales</taxon>
        <taxon>Streptomycetaceae</taxon>
        <taxon>Streptomyces</taxon>
    </lineage>
</organism>